<dbReference type="GO" id="GO:0016874">
    <property type="term" value="F:ligase activity"/>
    <property type="evidence" value="ECO:0007669"/>
    <property type="project" value="UniProtKB-KW"/>
</dbReference>
<dbReference type="InterPro" id="IPR041654">
    <property type="entry name" value="StyA_sbd"/>
</dbReference>
<dbReference type="Pfam" id="PF17885">
    <property type="entry name" value="Smoa_sbd"/>
    <property type="match status" value="1"/>
</dbReference>
<feature type="domain" description="Styrene monooxygenase StyA putative substrate binding" evidence="1">
    <location>
        <begin position="164"/>
        <end position="271"/>
    </location>
</feature>
<dbReference type="Gene3D" id="3.30.9.40">
    <property type="match status" value="1"/>
</dbReference>
<dbReference type="RefSeq" id="WP_059515409.1">
    <property type="nucleotide sequence ID" value="NZ_CP013449.1"/>
</dbReference>
<dbReference type="Gene3D" id="3.50.50.60">
    <property type="entry name" value="FAD/NAD(P)-binding domain"/>
    <property type="match status" value="2"/>
</dbReference>
<keyword evidence="2" id="KW-0436">Ligase</keyword>
<evidence type="ECO:0000313" key="3">
    <source>
        <dbReference type="Proteomes" id="UP000062788"/>
    </source>
</evidence>
<dbReference type="InterPro" id="IPR036188">
    <property type="entry name" value="FAD/NAD-bd_sf"/>
</dbReference>
<dbReference type="Proteomes" id="UP000062788">
    <property type="component" value="Unassembled WGS sequence"/>
</dbReference>
<dbReference type="EMBL" id="LOWA01000018">
    <property type="protein sequence ID" value="KVE28887.1"/>
    <property type="molecule type" value="Genomic_DNA"/>
</dbReference>
<dbReference type="SUPFAM" id="SSF51905">
    <property type="entry name" value="FAD/NAD(P)-binding domain"/>
    <property type="match status" value="1"/>
</dbReference>
<dbReference type="OrthoDB" id="8801399at2"/>
<accession>A0A103E5R1</accession>
<comment type="caution">
    <text evidence="2">The sequence shown here is derived from an EMBL/GenBank/DDBJ whole genome shotgun (WGS) entry which is preliminary data.</text>
</comment>
<dbReference type="AlphaFoldDB" id="A0A103E5R1"/>
<sequence length="423" mass="46085">MSVQGPEYRHLSEAGRARRIAVVGAGQSGLQIAFGLLDRGYQVTLVTNRDADAIARGKVMSSQCMFGSALDIERVAGLNWWERLCPPIEGIGLTLHDPLSPGEQTIDWAARLDKAAQSVDQRLKMAAWLDVIARRGARIELRDADVQVLEELSASHDLVLLASGKGDVAKLFMRDAKRSAFDKPQRALGMTYVHGLAPSEGFSRISYNVIPGVGEYLVFPALTLSGPCHIMVFEGVMGGPFDCWHDAGSPAQHLALSLALLKAYLPREYARCAHVELTDPNGILSGKFAPTVREPVATLPSGRLVFGLGDTVVLNDPLTGQGANGASKCSRIYLDAIFEHGDAPFTREWMTQTFERYWQYAQYAVQWTNGMLLTPPAEAMLKLYSAAARSGPLASAIVNAFDHPPSLFTWLSMPQSQELHAAH</sequence>
<evidence type="ECO:0000313" key="2">
    <source>
        <dbReference type="EMBL" id="KVE28887.1"/>
    </source>
</evidence>
<reference evidence="2 3" key="1">
    <citation type="submission" date="2015-11" db="EMBL/GenBank/DDBJ databases">
        <title>Expanding the genomic diversity of Burkholderia species for the development of highly accurate diagnostics.</title>
        <authorList>
            <person name="Sahl J."/>
            <person name="Keim P."/>
            <person name="Wagner D."/>
        </authorList>
    </citation>
    <scope>NUCLEOTIDE SEQUENCE [LARGE SCALE GENOMIC DNA]</scope>
    <source>
        <strain evidence="2 3">TSV85</strain>
    </source>
</reference>
<protein>
    <submittedName>
        <fullName evidence="2">Alanine-phosphoribitol ligase</fullName>
    </submittedName>
</protein>
<keyword evidence="3" id="KW-1185">Reference proteome</keyword>
<evidence type="ECO:0000259" key="1">
    <source>
        <dbReference type="Pfam" id="PF17885"/>
    </source>
</evidence>
<gene>
    <name evidence="2" type="ORF">WS67_09355</name>
</gene>
<organism evidence="2 3">
    <name type="scientific">Burkholderia singularis</name>
    <dbReference type="NCBI Taxonomy" id="1503053"/>
    <lineage>
        <taxon>Bacteria</taxon>
        <taxon>Pseudomonadati</taxon>
        <taxon>Pseudomonadota</taxon>
        <taxon>Betaproteobacteria</taxon>
        <taxon>Burkholderiales</taxon>
        <taxon>Burkholderiaceae</taxon>
        <taxon>Burkholderia</taxon>
        <taxon>pseudomallei group</taxon>
    </lineage>
</organism>
<name>A0A103E5R1_9BURK</name>
<proteinExistence type="predicted"/>